<dbReference type="InterPro" id="IPR036061">
    <property type="entry name" value="CheW-like_dom_sf"/>
</dbReference>
<dbReference type="InterPro" id="IPR011006">
    <property type="entry name" value="CheY-like_superfamily"/>
</dbReference>
<evidence type="ECO:0000256" key="4">
    <source>
        <dbReference type="ARBA" id="ARBA00022679"/>
    </source>
</evidence>
<dbReference type="Pfam" id="PF02518">
    <property type="entry name" value="HATPase_c"/>
    <property type="match status" value="1"/>
</dbReference>
<evidence type="ECO:0000259" key="10">
    <source>
        <dbReference type="PROSITE" id="PS50110"/>
    </source>
</evidence>
<dbReference type="EMBL" id="QHKO01000009">
    <property type="protein sequence ID" value="RAL20610.1"/>
    <property type="molecule type" value="Genomic_DNA"/>
</dbReference>
<dbReference type="PROSITE" id="PS50894">
    <property type="entry name" value="HPT"/>
    <property type="match status" value="1"/>
</dbReference>
<dbReference type="InterPro" id="IPR008207">
    <property type="entry name" value="Sig_transdc_His_kin_Hpt_dom"/>
</dbReference>
<protein>
    <recommendedName>
        <fullName evidence="2">histidine kinase</fullName>
        <ecNumber evidence="2">2.7.13.3</ecNumber>
    </recommendedName>
</protein>
<sequence>MSFGALIEKFRSVALERLERMNAVLVALERAPEDPDAVEELLREIHTLKGEAKMMGFADVNLVAHQTEHLLLDDPTGAAITAPVRVELIFEGLDLMRALMTKSAGNATQRLDLSGFVDRVGVLREGGGPPPTASPEPVAPEALEVDSSPTPEPAVAAPPRAASAAPAPATAAPVATSQPSQPTRTRIGAGDDRELESGALRIQTTANLRVDVEKLERLGELAGEALLMSRRLGYRLGELHAIRQDLRVMLSQLEGQLPKSHTLALRNLNHRLDACETALREESYQVNVRASQIDDQTRYMRHVPLAQVLSHYPRAVRDLAQSQGKRVRLIDTFGHVEVDRAILSALSEPLLHLVRNAVDHGLETPEERARAGKEPEAEIELSAEYVGDSIRVVLSDDGRGIDPAFIRTRAIERGLLTPDAAERLSDQEAIALIFENGFSTRDSVNDVSGRGIGMDVVRRQISKIGGFIEIESEVGRGTTFTLHLPVTTAVNSVLVFTLGERSFALTAKDVERVIDVKRQELRRVHGAICVPVGERLIPLLDWTSALGLAERGQPPERFSVLLVRKGARRVAVWIDRVLGEREAISRPLGDFLAGVRLCRGVALTDSGDVVPLLNVVDLMERSEHDSRFDLEKPRRERSFTAVQGTRALDIRTILVVEDSEVTRALVSSILRTEGYRVLEADDGHYGLEMLGRHRVDLVLSDVQMPTMDGLELLRRIRASEEFARLPVVILTTLGEPADKERAMRLGANGYLVKLDFQEKTLLETVRRFL</sequence>
<dbReference type="PROSITE" id="PS50110">
    <property type="entry name" value="RESPONSE_REGULATORY"/>
    <property type="match status" value="1"/>
</dbReference>
<dbReference type="Pfam" id="PF01627">
    <property type="entry name" value="Hpt"/>
    <property type="match status" value="1"/>
</dbReference>
<evidence type="ECO:0000259" key="11">
    <source>
        <dbReference type="PROSITE" id="PS50851"/>
    </source>
</evidence>
<keyword evidence="14" id="KW-1185">Reference proteome</keyword>
<feature type="domain" description="HPt" evidence="12">
    <location>
        <begin position="1"/>
        <end position="103"/>
    </location>
</feature>
<evidence type="ECO:0000259" key="12">
    <source>
        <dbReference type="PROSITE" id="PS50894"/>
    </source>
</evidence>
<feature type="compositionally biased region" description="Low complexity" evidence="8">
    <location>
        <begin position="139"/>
        <end position="180"/>
    </location>
</feature>
<dbReference type="SUPFAM" id="SSF47226">
    <property type="entry name" value="Histidine-containing phosphotransfer domain, HPT domain"/>
    <property type="match status" value="1"/>
</dbReference>
<dbReference type="SMART" id="SM00387">
    <property type="entry name" value="HATPase_c"/>
    <property type="match status" value="1"/>
</dbReference>
<accession>A0A328C2W6</accession>
<feature type="region of interest" description="Disordered" evidence="8">
    <location>
        <begin position="122"/>
        <end position="191"/>
    </location>
</feature>
<feature type="domain" description="Response regulatory" evidence="10">
    <location>
        <begin position="652"/>
        <end position="768"/>
    </location>
</feature>
<feature type="modified residue" description="4-aspartylphosphate" evidence="7">
    <location>
        <position position="701"/>
    </location>
</feature>
<dbReference type="InterPro" id="IPR036890">
    <property type="entry name" value="HATPase_C_sf"/>
</dbReference>
<dbReference type="PANTHER" id="PTHR43395:SF1">
    <property type="entry name" value="CHEMOTAXIS PROTEIN CHEA"/>
    <property type="match status" value="1"/>
</dbReference>
<dbReference type="Pfam" id="PF00072">
    <property type="entry name" value="Response_reg"/>
    <property type="match status" value="1"/>
</dbReference>
<dbReference type="GO" id="GO:0004673">
    <property type="term" value="F:protein histidine kinase activity"/>
    <property type="evidence" value="ECO:0007669"/>
    <property type="project" value="UniProtKB-EC"/>
</dbReference>
<keyword evidence="5" id="KW-0418">Kinase</keyword>
<name>A0A328C2W6_9DELT</name>
<dbReference type="OrthoDB" id="9803176at2"/>
<comment type="caution">
    <text evidence="13">The sequence shown here is derived from an EMBL/GenBank/DDBJ whole genome shotgun (WGS) entry which is preliminary data.</text>
</comment>
<dbReference type="SMART" id="SM00448">
    <property type="entry name" value="REC"/>
    <property type="match status" value="1"/>
</dbReference>
<dbReference type="PANTHER" id="PTHR43395">
    <property type="entry name" value="SENSOR HISTIDINE KINASE CHEA"/>
    <property type="match status" value="1"/>
</dbReference>
<evidence type="ECO:0000256" key="2">
    <source>
        <dbReference type="ARBA" id="ARBA00012438"/>
    </source>
</evidence>
<evidence type="ECO:0000256" key="5">
    <source>
        <dbReference type="ARBA" id="ARBA00022777"/>
    </source>
</evidence>
<gene>
    <name evidence="13" type="ORF">DL240_16395</name>
</gene>
<dbReference type="InterPro" id="IPR005467">
    <property type="entry name" value="His_kinase_dom"/>
</dbReference>
<keyword evidence="3 7" id="KW-0597">Phosphoprotein</keyword>
<dbReference type="InterPro" id="IPR001789">
    <property type="entry name" value="Sig_transdc_resp-reg_receiver"/>
</dbReference>
<comment type="catalytic activity">
    <reaction evidence="1">
        <text>ATP + protein L-histidine = ADP + protein N-phospho-L-histidine.</text>
        <dbReference type="EC" id="2.7.13.3"/>
    </reaction>
</comment>
<dbReference type="EC" id="2.7.13.3" evidence="2"/>
<dbReference type="PRINTS" id="PR00344">
    <property type="entry name" value="BCTRLSENSOR"/>
</dbReference>
<dbReference type="GO" id="GO:0000160">
    <property type="term" value="P:phosphorelay signal transduction system"/>
    <property type="evidence" value="ECO:0007669"/>
    <property type="project" value="InterPro"/>
</dbReference>
<evidence type="ECO:0000313" key="14">
    <source>
        <dbReference type="Proteomes" id="UP000249169"/>
    </source>
</evidence>
<keyword evidence="4" id="KW-0808">Transferase</keyword>
<organism evidence="13 14">
    <name type="scientific">Lujinxingia litoralis</name>
    <dbReference type="NCBI Taxonomy" id="2211119"/>
    <lineage>
        <taxon>Bacteria</taxon>
        <taxon>Deltaproteobacteria</taxon>
        <taxon>Bradymonadales</taxon>
        <taxon>Lujinxingiaceae</taxon>
        <taxon>Lujinxingia</taxon>
    </lineage>
</organism>
<dbReference type="Proteomes" id="UP000249169">
    <property type="component" value="Unassembled WGS sequence"/>
</dbReference>
<dbReference type="InterPro" id="IPR051315">
    <property type="entry name" value="Bact_Chemotaxis_CheA"/>
</dbReference>
<dbReference type="Gene3D" id="3.40.50.2300">
    <property type="match status" value="1"/>
</dbReference>
<dbReference type="InterPro" id="IPR003594">
    <property type="entry name" value="HATPase_dom"/>
</dbReference>
<evidence type="ECO:0000256" key="1">
    <source>
        <dbReference type="ARBA" id="ARBA00000085"/>
    </source>
</evidence>
<dbReference type="InterPro" id="IPR004358">
    <property type="entry name" value="Sig_transdc_His_kin-like_C"/>
</dbReference>
<evidence type="ECO:0000256" key="8">
    <source>
        <dbReference type="SAM" id="MobiDB-lite"/>
    </source>
</evidence>
<dbReference type="InterPro" id="IPR036641">
    <property type="entry name" value="HPT_dom_sf"/>
</dbReference>
<feature type="modified residue" description="Phosphohistidine" evidence="6">
    <location>
        <position position="46"/>
    </location>
</feature>
<evidence type="ECO:0000256" key="7">
    <source>
        <dbReference type="PROSITE-ProRule" id="PRU00169"/>
    </source>
</evidence>
<reference evidence="13 14" key="1">
    <citation type="submission" date="2018-05" db="EMBL/GenBank/DDBJ databases">
        <title>Lujinxingia marina gen. nov. sp. nov., a new facultative anaerobic member of the class Deltaproteobacteria, and proposal of Lujinxingaceae fam. nov.</title>
        <authorList>
            <person name="Li C.-M."/>
        </authorList>
    </citation>
    <scope>NUCLEOTIDE SEQUENCE [LARGE SCALE GENOMIC DNA]</scope>
    <source>
        <strain evidence="13 14">B210</strain>
    </source>
</reference>
<evidence type="ECO:0000256" key="6">
    <source>
        <dbReference type="PROSITE-ProRule" id="PRU00110"/>
    </source>
</evidence>
<proteinExistence type="predicted"/>
<dbReference type="PROSITE" id="PS50851">
    <property type="entry name" value="CHEW"/>
    <property type="match status" value="1"/>
</dbReference>
<dbReference type="SMART" id="SM00260">
    <property type="entry name" value="CheW"/>
    <property type="match status" value="1"/>
</dbReference>
<dbReference type="GO" id="GO:0006935">
    <property type="term" value="P:chemotaxis"/>
    <property type="evidence" value="ECO:0007669"/>
    <property type="project" value="InterPro"/>
</dbReference>
<dbReference type="SMART" id="SM00073">
    <property type="entry name" value="HPT"/>
    <property type="match status" value="1"/>
</dbReference>
<evidence type="ECO:0000259" key="9">
    <source>
        <dbReference type="PROSITE" id="PS50109"/>
    </source>
</evidence>
<dbReference type="RefSeq" id="WP_111730976.1">
    <property type="nucleotide sequence ID" value="NZ_QHKO01000009.1"/>
</dbReference>
<dbReference type="Pfam" id="PF01584">
    <property type="entry name" value="CheW"/>
    <property type="match status" value="1"/>
</dbReference>
<feature type="domain" description="CheW-like" evidence="11">
    <location>
        <begin position="490"/>
        <end position="624"/>
    </location>
</feature>
<dbReference type="SUPFAM" id="SSF52172">
    <property type="entry name" value="CheY-like"/>
    <property type="match status" value="1"/>
</dbReference>
<dbReference type="SUPFAM" id="SSF55874">
    <property type="entry name" value="ATPase domain of HSP90 chaperone/DNA topoisomerase II/histidine kinase"/>
    <property type="match status" value="1"/>
</dbReference>
<feature type="domain" description="Histidine kinase" evidence="9">
    <location>
        <begin position="241"/>
        <end position="488"/>
    </location>
</feature>
<dbReference type="Gene3D" id="1.20.120.160">
    <property type="entry name" value="HPT domain"/>
    <property type="match status" value="1"/>
</dbReference>
<dbReference type="CDD" id="cd00088">
    <property type="entry name" value="HPT"/>
    <property type="match status" value="1"/>
</dbReference>
<dbReference type="Gene3D" id="3.30.565.10">
    <property type="entry name" value="Histidine kinase-like ATPase, C-terminal domain"/>
    <property type="match status" value="1"/>
</dbReference>
<dbReference type="Gene3D" id="2.30.30.40">
    <property type="entry name" value="SH3 Domains"/>
    <property type="match status" value="1"/>
</dbReference>
<evidence type="ECO:0000313" key="13">
    <source>
        <dbReference type="EMBL" id="RAL20610.1"/>
    </source>
</evidence>
<evidence type="ECO:0000256" key="3">
    <source>
        <dbReference type="ARBA" id="ARBA00022553"/>
    </source>
</evidence>
<dbReference type="AlphaFoldDB" id="A0A328C2W6"/>
<feature type="compositionally biased region" description="Pro residues" evidence="8">
    <location>
        <begin position="128"/>
        <end position="138"/>
    </location>
</feature>
<dbReference type="PROSITE" id="PS50109">
    <property type="entry name" value="HIS_KIN"/>
    <property type="match status" value="1"/>
</dbReference>
<dbReference type="SUPFAM" id="SSF50341">
    <property type="entry name" value="CheW-like"/>
    <property type="match status" value="1"/>
</dbReference>
<dbReference type="InterPro" id="IPR002545">
    <property type="entry name" value="CheW-lke_dom"/>
</dbReference>
<dbReference type="FunFam" id="3.30.565.10:FF:000016">
    <property type="entry name" value="Chemotaxis protein CheA, putative"/>
    <property type="match status" value="1"/>
</dbReference>